<gene>
    <name evidence="6" type="ORF">ATNIH1004_004304</name>
</gene>
<comment type="subcellular location">
    <subcellularLocation>
        <location evidence="1">Nucleus</location>
    </subcellularLocation>
</comment>
<evidence type="ECO:0000256" key="1">
    <source>
        <dbReference type="ARBA" id="ARBA00004123"/>
    </source>
</evidence>
<evidence type="ECO:0008006" key="8">
    <source>
        <dbReference type="Google" id="ProtNLM"/>
    </source>
</evidence>
<keyword evidence="4" id="KW-0539">Nucleus</keyword>
<feature type="region of interest" description="Disordered" evidence="5">
    <location>
        <begin position="547"/>
        <end position="611"/>
    </location>
</feature>
<feature type="compositionally biased region" description="Polar residues" evidence="5">
    <location>
        <begin position="551"/>
        <end position="564"/>
    </location>
</feature>
<evidence type="ECO:0000256" key="5">
    <source>
        <dbReference type="SAM" id="MobiDB-lite"/>
    </source>
</evidence>
<dbReference type="AlphaFoldDB" id="A0A5M9MUX5"/>
<dbReference type="EMBL" id="QUQM01000003">
    <property type="protein sequence ID" value="KAA8648419.1"/>
    <property type="molecule type" value="Genomic_DNA"/>
</dbReference>
<reference evidence="6 7" key="1">
    <citation type="submission" date="2019-08" db="EMBL/GenBank/DDBJ databases">
        <title>The genome sequence of a newly discovered highly antifungal drug resistant Aspergillus species, Aspergillus tanneri NIH 1004.</title>
        <authorList>
            <person name="Mounaud S."/>
            <person name="Singh I."/>
            <person name="Joardar V."/>
            <person name="Pakala S."/>
            <person name="Pakala S."/>
            <person name="Venepally P."/>
            <person name="Chung J.K."/>
            <person name="Losada L."/>
            <person name="Nierman W.C."/>
        </authorList>
    </citation>
    <scope>NUCLEOTIDE SEQUENCE [LARGE SCALE GENOMIC DNA]</scope>
    <source>
        <strain evidence="6 7">NIH1004</strain>
    </source>
</reference>
<sequence length="611" mass="67698">MDMGNLSALPTPTLDDNIHQHYAFGSPTPPIDPIHQASASLPTPVPCSIDIRLRQVLAHLPHIKIISRLVRRWLQVCLSCPVPRPLLLDLLVAVESAAHRCNPGDGNTPVDDADLGQLAEDIHNASSQPLVVPRGLQPTEFFQVLTGRNLRAESIGLVLSVAGNAAFGLLESDVVFSSTGIDAAIAFAKEQYHDPSDVLLWLRYENFVLTRNCCGYESYRTWARSGRLINDLFAMNIHRDPERPQASDTPWFLREIQTRLFACMYEADKSLSRVLGKLPRLPRQYCSRRLPLKISDENVLTAGFTSDDAIVNMPHLGSCIRQESFHSDWLRIRYLFATFREVVLGVRLGASGQSSESFIRRTSSRIQAAWEALPTYLCYNPVCTPNTTLSTPYQYLAQLLLYLEYLDLQFSTQQALCYTSGKDAGGDTKLLKLGLTLVTTTANAARVFCRRFGASTDTALMLWFYGLPSALVLADALANTTEGGMDTPTANRSVMLPLSWLELHRQLSVLSAELEVLVDSTDSNYALYSKQKETLSRQLDRALHARLEVSPSKSPQSGETSTAPLSDIDKLIAEMTEDESFADVPTGDLESSAGPWTLDDIFDDSLWNGPE</sequence>
<accession>A0A5M9MUX5</accession>
<evidence type="ECO:0000313" key="6">
    <source>
        <dbReference type="EMBL" id="KAA8648419.1"/>
    </source>
</evidence>
<dbReference type="RefSeq" id="XP_033427780.1">
    <property type="nucleotide sequence ID" value="XM_033568974.1"/>
</dbReference>
<dbReference type="Proteomes" id="UP000324241">
    <property type="component" value="Unassembled WGS sequence"/>
</dbReference>
<dbReference type="GO" id="GO:0005634">
    <property type="term" value="C:nucleus"/>
    <property type="evidence" value="ECO:0007669"/>
    <property type="project" value="UniProtKB-SubCell"/>
</dbReference>
<evidence type="ECO:0000313" key="7">
    <source>
        <dbReference type="Proteomes" id="UP000324241"/>
    </source>
</evidence>
<dbReference type="InterPro" id="IPR050613">
    <property type="entry name" value="Sec_Metabolite_Reg"/>
</dbReference>
<dbReference type="PANTHER" id="PTHR31001:SF40">
    <property type="entry name" value="ZN(II)2CYS6 TRANSCRIPTION FACTOR (EUROFUNG)"/>
    <property type="match status" value="1"/>
</dbReference>
<name>A0A5M9MUX5_9EURO</name>
<dbReference type="VEuPathDB" id="FungiDB:EYZ11_000361"/>
<evidence type="ECO:0000256" key="3">
    <source>
        <dbReference type="ARBA" id="ARBA00023163"/>
    </source>
</evidence>
<dbReference type="VEuPathDB" id="FungiDB:EYZ11_000343"/>
<protein>
    <recommendedName>
        <fullName evidence="8">Transcription factor domain-containing protein</fullName>
    </recommendedName>
</protein>
<keyword evidence="3" id="KW-0804">Transcription</keyword>
<keyword evidence="2" id="KW-0805">Transcription regulation</keyword>
<comment type="caution">
    <text evidence="6">The sequence shown here is derived from an EMBL/GenBank/DDBJ whole genome shotgun (WGS) entry which is preliminary data.</text>
</comment>
<dbReference type="CDD" id="cd12148">
    <property type="entry name" value="fungal_TF_MHR"/>
    <property type="match status" value="1"/>
</dbReference>
<evidence type="ECO:0000256" key="2">
    <source>
        <dbReference type="ARBA" id="ARBA00023015"/>
    </source>
</evidence>
<organism evidence="6 7">
    <name type="scientific">Aspergillus tanneri</name>
    <dbReference type="NCBI Taxonomy" id="1220188"/>
    <lineage>
        <taxon>Eukaryota</taxon>
        <taxon>Fungi</taxon>
        <taxon>Dikarya</taxon>
        <taxon>Ascomycota</taxon>
        <taxon>Pezizomycotina</taxon>
        <taxon>Eurotiomycetes</taxon>
        <taxon>Eurotiomycetidae</taxon>
        <taxon>Eurotiales</taxon>
        <taxon>Aspergillaceae</taxon>
        <taxon>Aspergillus</taxon>
        <taxon>Aspergillus subgen. Circumdati</taxon>
    </lineage>
</organism>
<dbReference type="GeneID" id="54327006"/>
<dbReference type="OrthoDB" id="4898680at2759"/>
<proteinExistence type="predicted"/>
<dbReference type="PANTHER" id="PTHR31001">
    <property type="entry name" value="UNCHARACTERIZED TRANSCRIPTIONAL REGULATORY PROTEIN"/>
    <property type="match status" value="1"/>
</dbReference>
<evidence type="ECO:0000256" key="4">
    <source>
        <dbReference type="ARBA" id="ARBA00023242"/>
    </source>
</evidence>